<dbReference type="InterPro" id="IPR016534">
    <property type="entry name" value="VPS16"/>
</dbReference>
<dbReference type="GO" id="GO:0006886">
    <property type="term" value="P:intracellular protein transport"/>
    <property type="evidence" value="ECO:0007669"/>
    <property type="project" value="InterPro"/>
</dbReference>
<reference evidence="5 6" key="1">
    <citation type="journal article" date="2010" name="Cell">
        <title>The genome of Naegleria gruberi illuminates early eukaryotic versatility.</title>
        <authorList>
            <person name="Fritz-Laylin L.K."/>
            <person name="Prochnik S.E."/>
            <person name="Ginger M.L."/>
            <person name="Dacks J.B."/>
            <person name="Carpenter M.L."/>
            <person name="Field M.C."/>
            <person name="Kuo A."/>
            <person name="Paredez A."/>
            <person name="Chapman J."/>
            <person name="Pham J."/>
            <person name="Shu S."/>
            <person name="Neupane R."/>
            <person name="Cipriano M."/>
            <person name="Mancuso J."/>
            <person name="Tu H."/>
            <person name="Salamov A."/>
            <person name="Lindquist E."/>
            <person name="Shapiro H."/>
            <person name="Lucas S."/>
            <person name="Grigoriev I.V."/>
            <person name="Cande W.Z."/>
            <person name="Fulton C."/>
            <person name="Rokhsar D.S."/>
            <person name="Dawson S.C."/>
        </authorList>
    </citation>
    <scope>NUCLEOTIDE SEQUENCE [LARGE SCALE GENOMIC DNA]</scope>
    <source>
        <strain evidence="5 6">NEG-M</strain>
    </source>
</reference>
<dbReference type="STRING" id="5762.D2V809"/>
<keyword evidence="6" id="KW-1185">Reference proteome</keyword>
<dbReference type="GO" id="GO:0016197">
    <property type="term" value="P:endosomal transport"/>
    <property type="evidence" value="ECO:0007669"/>
    <property type="project" value="TreeGrafter"/>
</dbReference>
<gene>
    <name evidence="5" type="ORF">NAEGRDRAFT_64987</name>
</gene>
<dbReference type="GeneID" id="8850388"/>
<evidence type="ECO:0000259" key="4">
    <source>
        <dbReference type="Pfam" id="PF04841"/>
    </source>
</evidence>
<dbReference type="InterPro" id="IPR006926">
    <property type="entry name" value="Vps16_N"/>
</dbReference>
<dbReference type="KEGG" id="ngr:NAEGRDRAFT_64987"/>
<evidence type="ECO:0000313" key="5">
    <source>
        <dbReference type="EMBL" id="EFC47097.1"/>
    </source>
</evidence>
<dbReference type="GO" id="GO:0005765">
    <property type="term" value="C:lysosomal membrane"/>
    <property type="evidence" value="ECO:0007669"/>
    <property type="project" value="TreeGrafter"/>
</dbReference>
<dbReference type="OMA" id="KVEYWIN"/>
<dbReference type="InterPro" id="IPR006925">
    <property type="entry name" value="Vps16_C"/>
</dbReference>
<dbReference type="AlphaFoldDB" id="D2V809"/>
<dbReference type="PANTHER" id="PTHR12811:SF0">
    <property type="entry name" value="VACUOLAR PROTEIN SORTING-ASSOCIATED PROTEIN 16 HOMOLOG"/>
    <property type="match status" value="1"/>
</dbReference>
<dbReference type="eggNOG" id="KOG2280">
    <property type="taxonomic scope" value="Eukaryota"/>
</dbReference>
<dbReference type="VEuPathDB" id="AmoebaDB:NAEGRDRAFT_64987"/>
<feature type="compositionally biased region" description="Acidic residues" evidence="2">
    <location>
        <begin position="271"/>
        <end position="286"/>
    </location>
</feature>
<dbReference type="PIRSF" id="PIRSF007949">
    <property type="entry name" value="VPS16"/>
    <property type="match status" value="1"/>
</dbReference>
<dbReference type="Pfam" id="PF04840">
    <property type="entry name" value="Vps16_C"/>
    <property type="match status" value="1"/>
</dbReference>
<name>D2V809_NAEGR</name>
<dbReference type="PANTHER" id="PTHR12811">
    <property type="entry name" value="VACUOLAR PROTEIN SORTING VPS16"/>
    <property type="match status" value="1"/>
</dbReference>
<dbReference type="RefSeq" id="XP_002679841.1">
    <property type="nucleotide sequence ID" value="XM_002679795.1"/>
</dbReference>
<dbReference type="InterPro" id="IPR038132">
    <property type="entry name" value="Vps16_C_sf"/>
</dbReference>
<evidence type="ECO:0000313" key="6">
    <source>
        <dbReference type="Proteomes" id="UP000006671"/>
    </source>
</evidence>
<dbReference type="Gene3D" id="1.10.150.780">
    <property type="entry name" value="Vps16, C-terminal region"/>
    <property type="match status" value="1"/>
</dbReference>
<dbReference type="EMBL" id="GG738856">
    <property type="protein sequence ID" value="EFC47097.1"/>
    <property type="molecule type" value="Genomic_DNA"/>
</dbReference>
<feature type="domain" description="Vps16 C-terminal" evidence="3">
    <location>
        <begin position="703"/>
        <end position="1038"/>
    </location>
</feature>
<feature type="domain" description="Vps16 N-terminal" evidence="4">
    <location>
        <begin position="390"/>
        <end position="596"/>
    </location>
</feature>
<protein>
    <submittedName>
        <fullName evidence="5">Predicted protein</fullName>
    </submittedName>
</protein>
<dbReference type="GO" id="GO:0030897">
    <property type="term" value="C:HOPS complex"/>
    <property type="evidence" value="ECO:0007669"/>
    <property type="project" value="TreeGrafter"/>
</dbReference>
<evidence type="ECO:0000256" key="1">
    <source>
        <dbReference type="ARBA" id="ARBA00009250"/>
    </source>
</evidence>
<dbReference type="Proteomes" id="UP000006671">
    <property type="component" value="Unassembled WGS sequence"/>
</dbReference>
<evidence type="ECO:0000259" key="3">
    <source>
        <dbReference type="Pfam" id="PF04840"/>
    </source>
</evidence>
<accession>D2V809</accession>
<proteinExistence type="inferred from homology"/>
<feature type="domain" description="Vps16 N-terminal" evidence="4">
    <location>
        <begin position="41"/>
        <end position="139"/>
    </location>
</feature>
<dbReference type="GO" id="GO:0005768">
    <property type="term" value="C:endosome"/>
    <property type="evidence" value="ECO:0007669"/>
    <property type="project" value="TreeGrafter"/>
</dbReference>
<evidence type="ECO:0000256" key="2">
    <source>
        <dbReference type="SAM" id="MobiDB-lite"/>
    </source>
</evidence>
<sequence length="1043" mass="120085">MSIAASWIQLTEYNNNFFYYRRIPLYNNITWFNDQGVKLKDLSYYETSVCPFGGPIALFKKPTNTLLDTSSSASNNNNNISESQIIYIYNAACKFQRKIDMTKEEPLIGVGWTDDMKLMCLTKKRLSLFNVFNGERYSGPWQNDDVDKKKDSPLMESKMKKNQNDSNNNNTNSSTATFISIPLQSEEEIRAHTFYGEGCVVFTSKRRLLVAYDLSETKPFHEYIFPKSAVGNNAELTHVVMSVVTNFDLTVRKKKVNDLKRSMNEKSGEEKENEEEEEEEEDDDEDTKSITTSRSATIRKPTLNLAPSLSSNEKSGGFFSNLLGRRNQRTVVNNTSIAPAENKSFKVGKGPLVLFSVPDRMSIIACYSNLYKDLKLNERLKGDIPERDTSGFTKISVSPDYKTISAFHQASGNLFVFDLALTSNYLKFFTGITEHRLDSLTYCGGESMMLYWSPENIGGGDQSLVLLVNCFGHYESFTYDGPIIVSQEIDSCRYYTTQSVEMIERIPESVVEVFRIGSLSPAALLYDAYSDYVNERATCLKTIREIKNKEMGDQSVDALYDGVNKCIDAACREFDVHIQEQLLNAAIYGKNFMRTTIDEAKAFQLKCKYIRLMNELRSRSEIPITYEQILSLSPQVLVQRLSEMREYLLAYKVCDYLNLAKSKVLEHWAKAMIRSKIEDKNETSQLKLKDIIIKNLEKFSASVSFSNIAMEAYKVQKPKLAKALLEVDSNANSQIKLYLSMHETLSALDKAQKSNDTDLLYTVLLYLMKFFDAYYMYELIADKKMARKLFISYCTQLGKYKKLEKFYKYLKNEQNEEAASRENGFTQIRHAYKNYDSVDDKAEERFAYYIEKAETYFKERSADKLDLEFAVKERELYGLQLKLEDETDEEFVGASLQDTLYRVMTSEALKAKKGERKKFVKVLKKNFGVSPKRYYYSKIKALVFLGEWKKLETFATAKKSPIGYIPFVEACLEADRSDEALKYIPLIESLETKVEYWINLLKFKEAVEAAFEARDVELLEYIQRKTKNSKTKDTIEQCLKQLK</sequence>
<dbReference type="InParanoid" id="D2V809"/>
<dbReference type="GO" id="GO:0042144">
    <property type="term" value="P:vacuole fusion, non-autophagic"/>
    <property type="evidence" value="ECO:0007669"/>
    <property type="project" value="TreeGrafter"/>
</dbReference>
<dbReference type="OrthoDB" id="1792at2759"/>
<organism evidence="6">
    <name type="scientific">Naegleria gruberi</name>
    <name type="common">Amoeba</name>
    <dbReference type="NCBI Taxonomy" id="5762"/>
    <lineage>
        <taxon>Eukaryota</taxon>
        <taxon>Discoba</taxon>
        <taxon>Heterolobosea</taxon>
        <taxon>Tetramitia</taxon>
        <taxon>Eutetramitia</taxon>
        <taxon>Vahlkampfiidae</taxon>
        <taxon>Naegleria</taxon>
    </lineage>
</organism>
<dbReference type="Pfam" id="PF04841">
    <property type="entry name" value="Vps16_N"/>
    <property type="match status" value="2"/>
</dbReference>
<feature type="compositionally biased region" description="Basic and acidic residues" evidence="2">
    <location>
        <begin position="260"/>
        <end position="270"/>
    </location>
</feature>
<comment type="similarity">
    <text evidence="1">Belongs to the VPS16 family.</text>
</comment>
<dbReference type="GO" id="GO:0003779">
    <property type="term" value="F:actin binding"/>
    <property type="evidence" value="ECO:0007669"/>
    <property type="project" value="TreeGrafter"/>
</dbReference>
<feature type="region of interest" description="Disordered" evidence="2">
    <location>
        <begin position="260"/>
        <end position="309"/>
    </location>
</feature>